<evidence type="ECO:0000256" key="7">
    <source>
        <dbReference type="ARBA" id="ARBA00022840"/>
    </source>
</evidence>
<organism evidence="10">
    <name type="scientific">Acropora cervicornis</name>
    <name type="common">Staghorn coral</name>
    <dbReference type="NCBI Taxonomy" id="6130"/>
    <lineage>
        <taxon>Eukaryota</taxon>
        <taxon>Metazoa</taxon>
        <taxon>Cnidaria</taxon>
        <taxon>Anthozoa</taxon>
        <taxon>Hexacorallia</taxon>
        <taxon>Scleractinia</taxon>
        <taxon>Astrocoeniina</taxon>
        <taxon>Acroporidae</taxon>
        <taxon>Acropora</taxon>
    </lineage>
</organism>
<dbReference type="EMBL" id="MZ812725">
    <property type="protein sequence ID" value="UCR73892.1"/>
    <property type="molecule type" value="mRNA"/>
</dbReference>
<dbReference type="Pfam" id="PF00069">
    <property type="entry name" value="Pkinase"/>
    <property type="match status" value="1"/>
</dbReference>
<dbReference type="SMART" id="SM00220">
    <property type="entry name" value="S_TKc"/>
    <property type="match status" value="1"/>
</dbReference>
<sequence length="792" mass="90185">METRGSVNYQWNIRDQLGQGATGAVFKGRHKKTGETYAIKVSNHFGMMRPVEIRRREYDVLLKLNHENIVKIFATEVEIRGQNEIIVMELCSGGSLFTMLENPSNAYGLQEDEFKQVVKDVVAGMKHLREQGIVHRDLKPGNIMRVAKDDGSFVYKLTDFGAAKELEGSEEFMSIYGTEEYLHPDLYERGVLRKHGNKAFSATVDLWSIGVTFYHIATGQLPFRPYGGRQNKVTMYEITSKKKPGIISGVQKSEGEEIEWSDKLPENTRLSQGLKVLFTPVLAGALESEPCSTSMSFEQFFTSVQDILTRKVIDIYSVHSACFHKIHMKPNETFAKFQELIAVQTGVSARQQMLMFKYEEFRPDPMAPASSYPNTTEDSFMVMIGGDSILPDRLNFFKIPKMPNVPEEGTDLESDASVAKIMTTRAHYCKYAVELYTRATKAMLLTVESVIKNLKKVMMLYISSCKQVESQSIALNQTCDVCCSSHDHLVRVFDTLVSQFTEPQEKIESLQEKIQTIKKWTDAKRQSEKELHKINEGLQQFRDLISSVVEKDRFLPFLEEFRSDTEKEKFFNLVSTYTRNTADICTLFRKDKNQRRLTVADKQRHAFDRKKIVVQCEKITRVTDDALGQRSQLHAKLIHWLSEVDTCTEEAENLQNSFVVHTEAMEAHRISLQTLQEQCQVKSKEILQEIQQLQSLTTSNVASHPGSSSPVLNGHEEQEEQILTDTMQALGYELDTLSDITTASLGTAKDNTAQIERLISGLIKSYESMNDHLKKNFEQLVEAVRGEADHLQ</sequence>
<dbReference type="Gene3D" id="3.10.20.90">
    <property type="entry name" value="Phosphatidylinositol 3-kinase Catalytic Subunit, Chain A, domain 1"/>
    <property type="match status" value="1"/>
</dbReference>
<keyword evidence="3" id="KW-0723">Serine/threonine-protein kinase</keyword>
<evidence type="ECO:0000256" key="8">
    <source>
        <dbReference type="PROSITE-ProRule" id="PRU10141"/>
    </source>
</evidence>
<dbReference type="GO" id="GO:0004674">
    <property type="term" value="F:protein serine/threonine kinase activity"/>
    <property type="evidence" value="ECO:0007669"/>
    <property type="project" value="UniProtKB-KW"/>
</dbReference>
<keyword evidence="7 8" id="KW-0067">ATP-binding</keyword>
<keyword evidence="6" id="KW-0418">Kinase</keyword>
<evidence type="ECO:0000256" key="1">
    <source>
        <dbReference type="ARBA" id="ARBA00004496"/>
    </source>
</evidence>
<dbReference type="PANTHER" id="PTHR22969:SF15">
    <property type="entry name" value="FI05319P"/>
    <property type="match status" value="1"/>
</dbReference>
<evidence type="ECO:0000256" key="3">
    <source>
        <dbReference type="ARBA" id="ARBA00022527"/>
    </source>
</evidence>
<feature type="domain" description="Protein kinase" evidence="9">
    <location>
        <begin position="11"/>
        <end position="301"/>
    </location>
</feature>
<dbReference type="GO" id="GO:0006950">
    <property type="term" value="P:response to stress"/>
    <property type="evidence" value="ECO:0007669"/>
    <property type="project" value="UniProtKB-ARBA"/>
</dbReference>
<proteinExistence type="evidence at transcript level"/>
<evidence type="ECO:0000259" key="9">
    <source>
        <dbReference type="PROSITE" id="PS50011"/>
    </source>
</evidence>
<evidence type="ECO:0000256" key="2">
    <source>
        <dbReference type="ARBA" id="ARBA00022490"/>
    </source>
</evidence>
<dbReference type="InterPro" id="IPR000719">
    <property type="entry name" value="Prot_kinase_dom"/>
</dbReference>
<dbReference type="PROSITE" id="PS00107">
    <property type="entry name" value="PROTEIN_KINASE_ATP"/>
    <property type="match status" value="1"/>
</dbReference>
<dbReference type="SUPFAM" id="SSF56112">
    <property type="entry name" value="Protein kinase-like (PK-like)"/>
    <property type="match status" value="1"/>
</dbReference>
<dbReference type="SUPFAM" id="SSF54236">
    <property type="entry name" value="Ubiquitin-like"/>
    <property type="match status" value="1"/>
</dbReference>
<gene>
    <name evidence="10" type="primary">IKKe/TBK1</name>
</gene>
<dbReference type="PROSITE" id="PS50011">
    <property type="entry name" value="PROTEIN_KINASE_DOM"/>
    <property type="match status" value="1"/>
</dbReference>
<dbReference type="AlphaFoldDB" id="A0A8K1J608"/>
<accession>A0A8K1J608</accession>
<dbReference type="Pfam" id="PF18394">
    <property type="entry name" value="TBK1_CCD1"/>
    <property type="match status" value="1"/>
</dbReference>
<reference evidence="10" key="1">
    <citation type="submission" date="2021-08" db="EMBL/GenBank/DDBJ databases">
        <title>Holobiont transcriptomes for the critically endangered staghorn coral (Acropora cervicornis) from two environmentally distinct sites on Turneffe Atoll, Belize.</title>
        <authorList>
            <person name="Lesneski K.C."/>
            <person name="Labadorf A.T."/>
            <person name="Scavo Lord K."/>
            <person name="Agus F."/>
            <person name="Kaufman L."/>
            <person name="Finnerty J.R."/>
        </authorList>
    </citation>
    <scope>NUCLEOTIDE SEQUENCE</scope>
    <source>
        <strain evidence="10">Calabash_Contig_2759.56</strain>
        <tissue evidence="10">Coral nubbin</tissue>
    </source>
</reference>
<evidence type="ECO:0000313" key="10">
    <source>
        <dbReference type="EMBL" id="UCR73892.1"/>
    </source>
</evidence>
<dbReference type="FunFam" id="3.30.200.20:FF:000106">
    <property type="entry name" value="serine/threonine-protein kinase TBK1 isoform X1"/>
    <property type="match status" value="1"/>
</dbReference>
<dbReference type="InterPro" id="IPR011009">
    <property type="entry name" value="Kinase-like_dom_sf"/>
</dbReference>
<comment type="subcellular location">
    <subcellularLocation>
        <location evidence="1">Cytoplasm</location>
    </subcellularLocation>
</comment>
<name>A0A8K1J608_ACRCE</name>
<feature type="binding site" evidence="8">
    <location>
        <position position="40"/>
    </location>
    <ligand>
        <name>ATP</name>
        <dbReference type="ChEBI" id="CHEBI:30616"/>
    </ligand>
</feature>
<dbReference type="InterPro" id="IPR051180">
    <property type="entry name" value="IKK"/>
</dbReference>
<dbReference type="GO" id="GO:0005737">
    <property type="term" value="C:cytoplasm"/>
    <property type="evidence" value="ECO:0007669"/>
    <property type="project" value="UniProtKB-SubCell"/>
</dbReference>
<dbReference type="FunFam" id="1.10.510.10:FF:000100">
    <property type="entry name" value="inhibitor of nuclear factor kappa-B kinase subunit epsilon"/>
    <property type="match status" value="1"/>
</dbReference>
<dbReference type="Gene3D" id="3.30.200.20">
    <property type="entry name" value="Phosphorylase Kinase, domain 1"/>
    <property type="match status" value="1"/>
</dbReference>
<keyword evidence="5 8" id="KW-0547">Nucleotide-binding</keyword>
<evidence type="ECO:0000256" key="5">
    <source>
        <dbReference type="ARBA" id="ARBA00022741"/>
    </source>
</evidence>
<dbReference type="Pfam" id="PF18396">
    <property type="entry name" value="TBK1_ULD"/>
    <property type="match status" value="1"/>
</dbReference>
<dbReference type="Gene3D" id="1.20.1270.420">
    <property type="match status" value="1"/>
</dbReference>
<dbReference type="PANTHER" id="PTHR22969">
    <property type="entry name" value="IKB KINASE"/>
    <property type="match status" value="1"/>
</dbReference>
<evidence type="ECO:0000256" key="4">
    <source>
        <dbReference type="ARBA" id="ARBA00022679"/>
    </source>
</evidence>
<dbReference type="InterPro" id="IPR029071">
    <property type="entry name" value="Ubiquitin-like_domsf"/>
</dbReference>
<protein>
    <submittedName>
        <fullName evidence="10">IKKe/TBK1</fullName>
    </submittedName>
</protein>
<dbReference type="Gene3D" id="1.10.510.10">
    <property type="entry name" value="Transferase(Phosphotransferase) domain 1"/>
    <property type="match status" value="1"/>
</dbReference>
<dbReference type="GO" id="GO:0045089">
    <property type="term" value="P:positive regulation of innate immune response"/>
    <property type="evidence" value="ECO:0007669"/>
    <property type="project" value="UniProtKB-ARBA"/>
</dbReference>
<dbReference type="CDD" id="cd12219">
    <property type="entry name" value="Ubl_TBK1_like"/>
    <property type="match status" value="1"/>
</dbReference>
<keyword evidence="2" id="KW-0963">Cytoplasm</keyword>
<dbReference type="InterPro" id="IPR041087">
    <property type="entry name" value="TBK1_ULD"/>
</dbReference>
<keyword evidence="4" id="KW-0808">Transferase</keyword>
<dbReference type="GO" id="GO:0005524">
    <property type="term" value="F:ATP binding"/>
    <property type="evidence" value="ECO:0007669"/>
    <property type="project" value="UniProtKB-UniRule"/>
</dbReference>
<dbReference type="InterPro" id="IPR017441">
    <property type="entry name" value="Protein_kinase_ATP_BS"/>
</dbReference>
<dbReference type="InterPro" id="IPR041309">
    <property type="entry name" value="TBK1_CC1"/>
</dbReference>
<evidence type="ECO:0000256" key="6">
    <source>
        <dbReference type="ARBA" id="ARBA00022777"/>
    </source>
</evidence>
<dbReference type="GO" id="GO:0010628">
    <property type="term" value="P:positive regulation of gene expression"/>
    <property type="evidence" value="ECO:0007669"/>
    <property type="project" value="UniProtKB-ARBA"/>
</dbReference>
<dbReference type="GO" id="GO:0009967">
    <property type="term" value="P:positive regulation of signal transduction"/>
    <property type="evidence" value="ECO:0007669"/>
    <property type="project" value="UniProtKB-ARBA"/>
</dbReference>